<reference evidence="2" key="1">
    <citation type="journal article" date="2021" name="Science">
        <title>Hunting the eagle killer: A cyanobacterial neurotoxin causes vacuolar myelinopathy.</title>
        <authorList>
            <person name="Breinlinger S."/>
            <person name="Phillips T.J."/>
            <person name="Haram B.N."/>
            <person name="Mares J."/>
            <person name="Martinez Yerena J.A."/>
            <person name="Hrouzek P."/>
            <person name="Sobotka R."/>
            <person name="Henderson W.M."/>
            <person name="Schmieder P."/>
            <person name="Williams S.M."/>
            <person name="Lauderdale J.D."/>
            <person name="Wilde H.D."/>
            <person name="Gerrin W."/>
            <person name="Kust A."/>
            <person name="Washington J.W."/>
            <person name="Wagner C."/>
            <person name="Geier B."/>
            <person name="Liebeke M."/>
            <person name="Enke H."/>
            <person name="Niedermeyer T.H.J."/>
            <person name="Wilde S.B."/>
        </authorList>
    </citation>
    <scope>NUCLEOTIDE SEQUENCE [LARGE SCALE GENOMIC DNA]</scope>
    <source>
        <strain evidence="2">Thurmond2011</strain>
    </source>
</reference>
<dbReference type="AlphaFoldDB" id="A0AAP5M7I4"/>
<dbReference type="RefSeq" id="WP_243902058.1">
    <property type="nucleotide sequence ID" value="NZ_CAWQFN010000041.1"/>
</dbReference>
<name>A0AAP5M7I4_9CYAN</name>
<organism evidence="1 2">
    <name type="scientific">Aetokthonos hydrillicola Thurmond2011</name>
    <dbReference type="NCBI Taxonomy" id="2712845"/>
    <lineage>
        <taxon>Bacteria</taxon>
        <taxon>Bacillati</taxon>
        <taxon>Cyanobacteriota</taxon>
        <taxon>Cyanophyceae</taxon>
        <taxon>Nostocales</taxon>
        <taxon>Hapalosiphonaceae</taxon>
        <taxon>Aetokthonos</taxon>
    </lineage>
</organism>
<sequence>MENAQYTTSIHPYIMQTSLNQPLNTIPIRSNSFVSEFVGSDTEVTTDSELTLVEQAERLYLEKIFERSFYEAGKALVQLRDRRLYRSTHRTFEEYCKERFGYSTHRQPYLLIEAAAVVDNLLEKYDPLDHILPTNERQVRPLTKLLPDDQCEAWQMAVEEAGKKVPTSSIVQDIVQRIKNRNKVLNFNRVGEVCQIIPKDNPELKGKSGCWCIVTGIGDGVCTVTTWENEYVVRPENIKSFDYLEEECAFMQQLCLRLKKFQSFGNLDDAAYWILKGLGKLSTPYLTPLQQKLLNVLEQEYNE</sequence>
<proteinExistence type="predicted"/>
<dbReference type="EMBL" id="JAALHA020000001">
    <property type="protein sequence ID" value="MDR9893747.1"/>
    <property type="molecule type" value="Genomic_DNA"/>
</dbReference>
<keyword evidence="2" id="KW-1185">Reference proteome</keyword>
<dbReference type="Proteomes" id="UP000667802">
    <property type="component" value="Unassembled WGS sequence"/>
</dbReference>
<evidence type="ECO:0000313" key="1">
    <source>
        <dbReference type="EMBL" id="MDR9893747.1"/>
    </source>
</evidence>
<evidence type="ECO:0000313" key="2">
    <source>
        <dbReference type="Proteomes" id="UP000667802"/>
    </source>
</evidence>
<gene>
    <name evidence="1" type="ORF">G7B40_004035</name>
</gene>
<comment type="caution">
    <text evidence="1">The sequence shown here is derived from an EMBL/GenBank/DDBJ whole genome shotgun (WGS) entry which is preliminary data.</text>
</comment>
<accession>A0AAP5M7I4</accession>
<protein>
    <submittedName>
        <fullName evidence="1">Uncharacterized protein</fullName>
    </submittedName>
</protein>